<dbReference type="EMBL" id="BAABRN010000001">
    <property type="protein sequence ID" value="GAA5500348.1"/>
    <property type="molecule type" value="Genomic_DNA"/>
</dbReference>
<gene>
    <name evidence="1" type="ORF">Dxin01_00068</name>
</gene>
<sequence>MPILYVHGVGIREGGQQGSNEARLLLKGIDWPSVQGRLRQWIAPVLNPAQPAKVLIEEAYWGDLGASPLLPKPADLRPVPSQLSATELAEQLEAQLRRVMPMRAWPEVIQAVWNVASNQTLRQAWDELPAAQQWDALQRSIEGELHRQWSLKHPLLPWPWLAQWRQDIHVHLMQRVTHLRGPMESFLPYFMGDILEYLLRRGTPQHLGPIPELMLGHLSDMQKIKRQTGEPIVVLTHSMGGQLMYDALSAYAPAQAGLEDLKVDFWCASASQLGLFASLNLFVQPTSAQGTLPPLGNLDYLWNVWSPTDLLSFQSGGAIPHAHDISMSLTGDAFRAHIEYIISPLFFEIFASKLQVRLAAGAAN</sequence>
<dbReference type="RefSeq" id="WP_353540338.1">
    <property type="nucleotide sequence ID" value="NZ_BAABRN010000001.1"/>
</dbReference>
<organism evidence="1 2">
    <name type="scientific">Deinococcus xinjiangensis</name>
    <dbReference type="NCBI Taxonomy" id="457454"/>
    <lineage>
        <taxon>Bacteria</taxon>
        <taxon>Thermotogati</taxon>
        <taxon>Deinococcota</taxon>
        <taxon>Deinococci</taxon>
        <taxon>Deinococcales</taxon>
        <taxon>Deinococcaceae</taxon>
        <taxon>Deinococcus</taxon>
    </lineage>
</organism>
<evidence type="ECO:0000313" key="1">
    <source>
        <dbReference type="EMBL" id="GAA5500348.1"/>
    </source>
</evidence>
<evidence type="ECO:0000313" key="2">
    <source>
        <dbReference type="Proteomes" id="UP001458946"/>
    </source>
</evidence>
<keyword evidence="2" id="KW-1185">Reference proteome</keyword>
<accession>A0ABP9VAR2</accession>
<reference evidence="1 2" key="1">
    <citation type="submission" date="2024-02" db="EMBL/GenBank/DDBJ databases">
        <title>Deinococcus xinjiangensis NBRC 107630.</title>
        <authorList>
            <person name="Ichikawa N."/>
            <person name="Katano-Makiyama Y."/>
            <person name="Hidaka K."/>
        </authorList>
    </citation>
    <scope>NUCLEOTIDE SEQUENCE [LARGE SCALE GENOMIC DNA]</scope>
    <source>
        <strain evidence="1 2">NBRC 107630</strain>
    </source>
</reference>
<protein>
    <recommendedName>
        <fullName evidence="3">Alpha/beta hydrolase</fullName>
    </recommendedName>
</protein>
<comment type="caution">
    <text evidence="1">The sequence shown here is derived from an EMBL/GenBank/DDBJ whole genome shotgun (WGS) entry which is preliminary data.</text>
</comment>
<dbReference type="Proteomes" id="UP001458946">
    <property type="component" value="Unassembled WGS sequence"/>
</dbReference>
<proteinExistence type="predicted"/>
<evidence type="ECO:0008006" key="3">
    <source>
        <dbReference type="Google" id="ProtNLM"/>
    </source>
</evidence>
<name>A0ABP9VAR2_9DEIO</name>